<gene>
    <name evidence="2" type="ORF">PCOR1329_LOCUS76997</name>
</gene>
<keyword evidence="1" id="KW-0732">Signal</keyword>
<proteinExistence type="predicted"/>
<organism evidence="2 3">
    <name type="scientific">Prorocentrum cordatum</name>
    <dbReference type="NCBI Taxonomy" id="2364126"/>
    <lineage>
        <taxon>Eukaryota</taxon>
        <taxon>Sar</taxon>
        <taxon>Alveolata</taxon>
        <taxon>Dinophyceae</taxon>
        <taxon>Prorocentrales</taxon>
        <taxon>Prorocentraceae</taxon>
        <taxon>Prorocentrum</taxon>
    </lineage>
</organism>
<evidence type="ECO:0000256" key="1">
    <source>
        <dbReference type="SAM" id="SignalP"/>
    </source>
</evidence>
<feature type="chain" id="PRO_5045515002" evidence="1">
    <location>
        <begin position="20"/>
        <end position="134"/>
    </location>
</feature>
<dbReference type="Proteomes" id="UP001189429">
    <property type="component" value="Unassembled WGS sequence"/>
</dbReference>
<feature type="signal peptide" evidence="1">
    <location>
        <begin position="1"/>
        <end position="19"/>
    </location>
</feature>
<name>A0ABN9XIQ6_9DINO</name>
<evidence type="ECO:0000313" key="2">
    <source>
        <dbReference type="EMBL" id="CAK0899500.1"/>
    </source>
</evidence>
<keyword evidence="3" id="KW-1185">Reference proteome</keyword>
<reference evidence="2" key="1">
    <citation type="submission" date="2023-10" db="EMBL/GenBank/DDBJ databases">
        <authorList>
            <person name="Chen Y."/>
            <person name="Shah S."/>
            <person name="Dougan E. K."/>
            <person name="Thang M."/>
            <person name="Chan C."/>
        </authorList>
    </citation>
    <scope>NUCLEOTIDE SEQUENCE [LARGE SCALE GENOMIC DNA]</scope>
</reference>
<dbReference type="EMBL" id="CAUYUJ010020615">
    <property type="protein sequence ID" value="CAK0899500.1"/>
    <property type="molecule type" value="Genomic_DNA"/>
</dbReference>
<comment type="caution">
    <text evidence="2">The sequence shown here is derived from an EMBL/GenBank/DDBJ whole genome shotgun (WGS) entry which is preliminary data.</text>
</comment>
<accession>A0ABN9XIQ6</accession>
<protein>
    <submittedName>
        <fullName evidence="2">Uncharacterized protein</fullName>
    </submittedName>
</protein>
<evidence type="ECO:0000313" key="3">
    <source>
        <dbReference type="Proteomes" id="UP001189429"/>
    </source>
</evidence>
<sequence>MTFAPVLCAHSIVLGSILAWRIYQGDTTDTSSALVRILYEHVFGAFHDLELNVPTFTFDVTFITTLPQHISKALFGFDPTEFFVACSGLAALNMIISWIKPTMLLTNHVVEKLVGIAGFDTLSVAVLFEDEYFW</sequence>